<feature type="transmembrane region" description="Helical" evidence="6">
    <location>
        <begin position="166"/>
        <end position="186"/>
    </location>
</feature>
<name>A0A094PQ63_9ZZZZ</name>
<reference evidence="8" key="1">
    <citation type="submission" date="2014-06" db="EMBL/GenBank/DDBJ databases">
        <title>Key roles for freshwater Actinobacteria revealed by deep metagenomic sequencing.</title>
        <authorList>
            <person name="Ghai R."/>
            <person name="Mizuno C.M."/>
            <person name="Picazo A."/>
            <person name="Camacho A."/>
            <person name="Rodriguez-Valera F."/>
        </authorList>
    </citation>
    <scope>NUCLEOTIDE SEQUENCE</scope>
</reference>
<dbReference type="Pfam" id="PF11700">
    <property type="entry name" value="ATG22"/>
    <property type="match status" value="1"/>
</dbReference>
<keyword evidence="3 6" id="KW-0812">Transmembrane</keyword>
<evidence type="ECO:0000313" key="8">
    <source>
        <dbReference type="EMBL" id="KGA13870.1"/>
    </source>
</evidence>
<feature type="transmembrane region" description="Helical" evidence="6">
    <location>
        <begin position="42"/>
        <end position="62"/>
    </location>
</feature>
<feature type="transmembrane region" description="Helical" evidence="6">
    <location>
        <begin position="104"/>
        <end position="127"/>
    </location>
</feature>
<comment type="caution">
    <text evidence="8">The sequence shown here is derived from an EMBL/GenBank/DDBJ whole genome shotgun (WGS) entry which is preliminary data.</text>
</comment>
<dbReference type="PANTHER" id="PTHR23519">
    <property type="entry name" value="AUTOPHAGY-RELATED PROTEIN 22"/>
    <property type="match status" value="1"/>
</dbReference>
<keyword evidence="4 6" id="KW-1133">Transmembrane helix</keyword>
<dbReference type="SUPFAM" id="SSF103473">
    <property type="entry name" value="MFS general substrate transporter"/>
    <property type="match status" value="1"/>
</dbReference>
<dbReference type="GO" id="GO:0022857">
    <property type="term" value="F:transmembrane transporter activity"/>
    <property type="evidence" value="ECO:0007669"/>
    <property type="project" value="InterPro"/>
</dbReference>
<proteinExistence type="predicted"/>
<feature type="transmembrane region" description="Helical" evidence="6">
    <location>
        <begin position="133"/>
        <end position="154"/>
    </location>
</feature>
<dbReference type="EMBL" id="JNSL01000169">
    <property type="protein sequence ID" value="KGA13870.1"/>
    <property type="molecule type" value="Genomic_DNA"/>
</dbReference>
<feature type="non-terminal residue" evidence="8">
    <location>
        <position position="1"/>
    </location>
</feature>
<dbReference type="AlphaFoldDB" id="A0A094PQ63"/>
<evidence type="ECO:0000256" key="4">
    <source>
        <dbReference type="ARBA" id="ARBA00022989"/>
    </source>
</evidence>
<keyword evidence="5 6" id="KW-0472">Membrane</keyword>
<feature type="transmembrane region" description="Helical" evidence="6">
    <location>
        <begin position="12"/>
        <end position="30"/>
    </location>
</feature>
<dbReference type="GO" id="GO:0012505">
    <property type="term" value="C:endomembrane system"/>
    <property type="evidence" value="ECO:0007669"/>
    <property type="project" value="UniProtKB-SubCell"/>
</dbReference>
<feature type="domain" description="Major facilitator superfamily (MFS) profile" evidence="7">
    <location>
        <begin position="99"/>
        <end position="293"/>
    </location>
</feature>
<gene>
    <name evidence="8" type="ORF">GM51_18695</name>
</gene>
<comment type="subcellular location">
    <subcellularLocation>
        <location evidence="1">Endomembrane system</location>
        <topology evidence="1">Multi-pass membrane protein</topology>
    </subcellularLocation>
</comment>
<feature type="transmembrane region" description="Helical" evidence="6">
    <location>
        <begin position="235"/>
        <end position="253"/>
    </location>
</feature>
<sequence>DKRDAVSSRGWASGYAGGGLLLILNLILYAGYESFGVTQAEAVRISMMSAGIWWALFTIVTVRGLRTLNRPVGAVGSEALTVGFKELKTTIKDVRKYPETLKFLIAYLFYNDGIQTVIAISGTYAILELKLTEISLVIAILIVQVTALIGALLLAKLSDKIGAKKVILLTLLIWTLMVVITYALPAGQQNPYLAIAAGIGFVLGGSQALSRSLYSQVIPRSQEAQYFSFYEISERGTSWLGTFAFGVAFGLTGSYRQSVLLIIAFFVIGGLLLLRVNIRRAITESGNPQPKVV</sequence>
<feature type="transmembrane region" description="Helical" evidence="6">
    <location>
        <begin position="192"/>
        <end position="214"/>
    </location>
</feature>
<evidence type="ECO:0000259" key="7">
    <source>
        <dbReference type="PROSITE" id="PS50850"/>
    </source>
</evidence>
<dbReference type="InterPro" id="IPR020846">
    <property type="entry name" value="MFS_dom"/>
</dbReference>
<keyword evidence="2" id="KW-0813">Transport</keyword>
<evidence type="ECO:0000256" key="5">
    <source>
        <dbReference type="ARBA" id="ARBA00023136"/>
    </source>
</evidence>
<accession>A0A094PQ63</accession>
<evidence type="ECO:0000256" key="1">
    <source>
        <dbReference type="ARBA" id="ARBA00004127"/>
    </source>
</evidence>
<protein>
    <recommendedName>
        <fullName evidence="7">Major facilitator superfamily (MFS) profile domain-containing protein</fullName>
    </recommendedName>
</protein>
<feature type="transmembrane region" description="Helical" evidence="6">
    <location>
        <begin position="259"/>
        <end position="278"/>
    </location>
</feature>
<dbReference type="PANTHER" id="PTHR23519:SF1">
    <property type="entry name" value="AUTOPHAGY-RELATED PROTEIN 22"/>
    <property type="match status" value="1"/>
</dbReference>
<evidence type="ECO:0000256" key="6">
    <source>
        <dbReference type="SAM" id="Phobius"/>
    </source>
</evidence>
<organism evidence="8">
    <name type="scientific">freshwater metagenome</name>
    <dbReference type="NCBI Taxonomy" id="449393"/>
    <lineage>
        <taxon>unclassified sequences</taxon>
        <taxon>metagenomes</taxon>
        <taxon>ecological metagenomes</taxon>
    </lineage>
</organism>
<dbReference type="InterPro" id="IPR050495">
    <property type="entry name" value="ATG22/LtaA_families"/>
</dbReference>
<evidence type="ECO:0000256" key="3">
    <source>
        <dbReference type="ARBA" id="ARBA00022692"/>
    </source>
</evidence>
<dbReference type="PROSITE" id="PS50850">
    <property type="entry name" value="MFS"/>
    <property type="match status" value="1"/>
</dbReference>
<dbReference type="Gene3D" id="1.20.1250.20">
    <property type="entry name" value="MFS general substrate transporter like domains"/>
    <property type="match status" value="1"/>
</dbReference>
<dbReference type="InterPro" id="IPR024671">
    <property type="entry name" value="Atg22-like"/>
</dbReference>
<evidence type="ECO:0000256" key="2">
    <source>
        <dbReference type="ARBA" id="ARBA00022448"/>
    </source>
</evidence>
<dbReference type="InterPro" id="IPR036259">
    <property type="entry name" value="MFS_trans_sf"/>
</dbReference>